<sequence length="121" mass="13877">MQKNENKGKANWQKYQTYWESLSSHIKFWAKSMQHITPIRHYFHSECASCSYALWIKKISSLEQQKAPTHNPPSTAISNWAKVVAASVELMADNPYMPPPESVDLSNQLVQGVQILNLINF</sequence>
<comment type="caution">
    <text evidence="1">The sequence shown here is derived from an EMBL/GenBank/DDBJ whole genome shotgun (WGS) entry which is preliminary data.</text>
</comment>
<evidence type="ECO:0000313" key="1">
    <source>
        <dbReference type="EMBL" id="KNZ63661.1"/>
    </source>
</evidence>
<dbReference type="AlphaFoldDB" id="A0A0L6VSI1"/>
<dbReference type="VEuPathDB" id="FungiDB:VP01_1117g11"/>
<dbReference type="OrthoDB" id="10645112at2759"/>
<accession>A0A0L6VSI1</accession>
<proteinExistence type="predicted"/>
<dbReference type="EMBL" id="LAVV01001310">
    <property type="protein sequence ID" value="KNZ63661.1"/>
    <property type="molecule type" value="Genomic_DNA"/>
</dbReference>
<dbReference type="Proteomes" id="UP000037035">
    <property type="component" value="Unassembled WGS sequence"/>
</dbReference>
<organism evidence="1 2">
    <name type="scientific">Puccinia sorghi</name>
    <dbReference type="NCBI Taxonomy" id="27349"/>
    <lineage>
        <taxon>Eukaryota</taxon>
        <taxon>Fungi</taxon>
        <taxon>Dikarya</taxon>
        <taxon>Basidiomycota</taxon>
        <taxon>Pucciniomycotina</taxon>
        <taxon>Pucciniomycetes</taxon>
        <taxon>Pucciniales</taxon>
        <taxon>Pucciniaceae</taxon>
        <taxon>Puccinia</taxon>
    </lineage>
</organism>
<keyword evidence="2" id="KW-1185">Reference proteome</keyword>
<name>A0A0L6VSI1_9BASI</name>
<evidence type="ECO:0000313" key="2">
    <source>
        <dbReference type="Proteomes" id="UP000037035"/>
    </source>
</evidence>
<gene>
    <name evidence="1" type="ORF">VP01_1117g11</name>
</gene>
<reference evidence="1 2" key="1">
    <citation type="submission" date="2015-08" db="EMBL/GenBank/DDBJ databases">
        <title>Next Generation Sequencing and Analysis of the Genome of Puccinia sorghi L Schw, the Causal Agent of Maize Common Rust.</title>
        <authorList>
            <person name="Rochi L."/>
            <person name="Burguener G."/>
            <person name="Darino M."/>
            <person name="Turjanski A."/>
            <person name="Kreff E."/>
            <person name="Dieguez M.J."/>
            <person name="Sacco F."/>
        </authorList>
    </citation>
    <scope>NUCLEOTIDE SEQUENCE [LARGE SCALE GENOMIC DNA]</scope>
    <source>
        <strain evidence="1 2">RO10H11247</strain>
    </source>
</reference>
<protein>
    <submittedName>
        <fullName evidence="1">Uncharacterized protein</fullName>
    </submittedName>
</protein>